<organism evidence="3 4">
    <name type="scientific">Microdochium bolleyi</name>
    <dbReference type="NCBI Taxonomy" id="196109"/>
    <lineage>
        <taxon>Eukaryota</taxon>
        <taxon>Fungi</taxon>
        <taxon>Dikarya</taxon>
        <taxon>Ascomycota</taxon>
        <taxon>Pezizomycotina</taxon>
        <taxon>Sordariomycetes</taxon>
        <taxon>Xylariomycetidae</taxon>
        <taxon>Xylariales</taxon>
        <taxon>Microdochiaceae</taxon>
        <taxon>Microdochium</taxon>
    </lineage>
</organism>
<dbReference type="AlphaFoldDB" id="A0A136IUQ6"/>
<feature type="compositionally biased region" description="Polar residues" evidence="1">
    <location>
        <begin position="539"/>
        <end position="549"/>
    </location>
</feature>
<keyword evidence="2" id="KW-0812">Transmembrane</keyword>
<feature type="region of interest" description="Disordered" evidence="1">
    <location>
        <begin position="524"/>
        <end position="549"/>
    </location>
</feature>
<feature type="transmembrane region" description="Helical" evidence="2">
    <location>
        <begin position="361"/>
        <end position="380"/>
    </location>
</feature>
<name>A0A136IUQ6_9PEZI</name>
<feature type="transmembrane region" description="Helical" evidence="2">
    <location>
        <begin position="261"/>
        <end position="281"/>
    </location>
</feature>
<accession>A0A136IUQ6</accession>
<dbReference type="InParanoid" id="A0A136IUQ6"/>
<dbReference type="STRING" id="196109.A0A136IUQ6"/>
<keyword evidence="4" id="KW-1185">Reference proteome</keyword>
<dbReference type="EMBL" id="KQ964258">
    <property type="protein sequence ID" value="KXJ88529.1"/>
    <property type="molecule type" value="Genomic_DNA"/>
</dbReference>
<dbReference type="Proteomes" id="UP000070501">
    <property type="component" value="Unassembled WGS sequence"/>
</dbReference>
<dbReference type="OrthoDB" id="5412502at2759"/>
<reference evidence="4" key="1">
    <citation type="submission" date="2016-02" db="EMBL/GenBank/DDBJ databases">
        <title>Draft genome sequence of Microdochium bolleyi, a fungal endophyte of beachgrass.</title>
        <authorList>
            <consortium name="DOE Joint Genome Institute"/>
            <person name="David A.S."/>
            <person name="May G."/>
            <person name="Haridas S."/>
            <person name="Lim J."/>
            <person name="Wang M."/>
            <person name="Labutti K."/>
            <person name="Lipzen A."/>
            <person name="Barry K."/>
            <person name="Grigoriev I.V."/>
        </authorList>
    </citation>
    <scope>NUCLEOTIDE SEQUENCE [LARGE SCALE GENOMIC DNA]</scope>
    <source>
        <strain evidence="4">J235TASD1</strain>
    </source>
</reference>
<gene>
    <name evidence="3" type="ORF">Micbo1qcDRAFT_166578</name>
</gene>
<evidence type="ECO:0000256" key="1">
    <source>
        <dbReference type="SAM" id="MobiDB-lite"/>
    </source>
</evidence>
<sequence length="549" mass="60326">MADKSGLEGKTGANLWFSSDGGPMGWRLDVITLLAVIGESSIADHSQTITASALCLLPRIIPAPQALLKPSRPVRLPEVKAKMTGVFSGVVLDSVGFFANIIHPLDEYPAFAFQVLEITHADRNVAGDIELGQKVTDSRPLLHRLRTGRTATNLSQSAKSGRIPGPPAENELHPDDAQPRTSAVSGRSRRSGQDPQPGIKRRHTVKDRVQDFVANPTLANTKERPAIPATLYSPVHILAVFSALLTFGIVGVAIWDEDATAIVAVTLIALQSAVVGLASWWRPVLMKRSHTNKVPDGDVVIRTREGAFLVIKCTEEVARELYYGTEECDYHVGPTSYRALMAAGTFLLMVTVVLLGNCKWWSQVGVAASYILLNMLYWLLGMLPKRYFWDLSRYVVDDITPEYALNAHEETNPADQREGVKSFTRTLWWAIRETKRTAWVEKNGAAPVTPQWREWLAEAERAAKNNEIDWPAVARKDEIMKKSQDEDALVPRSPVAVSAAATTKTTTTATSPVAKIVVEIPRRDYDEAEQRAPAAEVQPSAQDPPSSAF</sequence>
<evidence type="ECO:0000256" key="2">
    <source>
        <dbReference type="SAM" id="Phobius"/>
    </source>
</evidence>
<keyword evidence="2" id="KW-1133">Transmembrane helix</keyword>
<feature type="region of interest" description="Disordered" evidence="1">
    <location>
        <begin position="140"/>
        <end position="206"/>
    </location>
</feature>
<evidence type="ECO:0000313" key="3">
    <source>
        <dbReference type="EMBL" id="KXJ88529.1"/>
    </source>
</evidence>
<keyword evidence="2" id="KW-0472">Membrane</keyword>
<feature type="transmembrane region" description="Helical" evidence="2">
    <location>
        <begin position="231"/>
        <end position="255"/>
    </location>
</feature>
<evidence type="ECO:0000313" key="4">
    <source>
        <dbReference type="Proteomes" id="UP000070501"/>
    </source>
</evidence>
<feature type="compositionally biased region" description="Polar residues" evidence="1">
    <location>
        <begin position="149"/>
        <end position="159"/>
    </location>
</feature>
<protein>
    <submittedName>
        <fullName evidence="3">Uncharacterized protein</fullName>
    </submittedName>
</protein>
<proteinExistence type="predicted"/>
<feature type="transmembrane region" description="Helical" evidence="2">
    <location>
        <begin position="337"/>
        <end position="355"/>
    </location>
</feature>